<protein>
    <submittedName>
        <fullName evidence="2">YggT family protein</fullName>
    </submittedName>
</protein>
<evidence type="ECO:0000313" key="2">
    <source>
        <dbReference type="EMBL" id="MDA7423534.1"/>
    </source>
</evidence>
<dbReference type="Pfam" id="PF02325">
    <property type="entry name" value="CCB3_YggT"/>
    <property type="match status" value="1"/>
</dbReference>
<gene>
    <name evidence="2" type="ORF">PFY00_02225</name>
</gene>
<organism evidence="2 3">
    <name type="scientific">Thalassococcus lentus</name>
    <dbReference type="NCBI Taxonomy" id="1210524"/>
    <lineage>
        <taxon>Bacteria</taxon>
        <taxon>Pseudomonadati</taxon>
        <taxon>Pseudomonadota</taxon>
        <taxon>Alphaproteobacteria</taxon>
        <taxon>Rhodobacterales</taxon>
        <taxon>Roseobacteraceae</taxon>
        <taxon>Thalassococcus</taxon>
    </lineage>
</organism>
<proteinExistence type="predicted"/>
<keyword evidence="1" id="KW-0472">Membrane</keyword>
<keyword evidence="1" id="KW-0812">Transmembrane</keyword>
<evidence type="ECO:0000256" key="1">
    <source>
        <dbReference type="SAM" id="Phobius"/>
    </source>
</evidence>
<accession>A0ABT4XNK4</accession>
<keyword evidence="3" id="KW-1185">Reference proteome</keyword>
<dbReference type="Proteomes" id="UP001210720">
    <property type="component" value="Unassembled WGS sequence"/>
</dbReference>
<evidence type="ECO:0000313" key="3">
    <source>
        <dbReference type="Proteomes" id="UP001210720"/>
    </source>
</evidence>
<dbReference type="InterPro" id="IPR003425">
    <property type="entry name" value="CCB3/YggT"/>
</dbReference>
<name>A0ABT4XNK4_9RHOB</name>
<keyword evidence="1" id="KW-1133">Transmembrane helix</keyword>
<comment type="caution">
    <text evidence="2">The sequence shown here is derived from an EMBL/GenBank/DDBJ whole genome shotgun (WGS) entry which is preliminary data.</text>
</comment>
<feature type="transmembrane region" description="Helical" evidence="1">
    <location>
        <begin position="6"/>
        <end position="29"/>
    </location>
</feature>
<dbReference type="EMBL" id="JAQIOY010000001">
    <property type="protein sequence ID" value="MDA7423534.1"/>
    <property type="molecule type" value="Genomic_DNA"/>
</dbReference>
<sequence>MQAIAGPIGLILDVVFFVMIVHIIMSWLINFQILNLRQPIVAQIWDGLNRLLEPIYQPIRRMLPNTGALDLAPLVAFIALISLRDYILPTMLCGGRPLGFCG</sequence>
<reference evidence="2 3" key="1">
    <citation type="submission" date="2023-01" db="EMBL/GenBank/DDBJ databases">
        <title>Thalassococcus onchidii sp. nov., isolated from a marine invertebrate from the South China Sea.</title>
        <authorList>
            <person name="Xu S."/>
            <person name="Liu Z."/>
            <person name="Xu Y."/>
        </authorList>
    </citation>
    <scope>NUCLEOTIDE SEQUENCE [LARGE SCALE GENOMIC DNA]</scope>
    <source>
        <strain evidence="2 3">KCTC 32084</strain>
    </source>
</reference>
<dbReference type="RefSeq" id="WP_271430882.1">
    <property type="nucleotide sequence ID" value="NZ_JAQIOY010000001.1"/>
</dbReference>